<accession>A0ABV6LGY1</accession>
<proteinExistence type="predicted"/>
<sequence length="163" mass="19081">MPKSDQIIHSFCIYEIKRHTIKPYVFWWTNFYENYSDFLQVYPEIQLAIAEDELIICSTVIDADNYSLLTTRRFVTKEKGIEGTAHMAGAKGYNLPINHVLEKYDYVLGTVELRDGNTFRFFIEAGKPAMVMTYGIRTLIWCQALTDSQMINLMRLWDKRSKS</sequence>
<name>A0ABV6LGY1_9SPHI</name>
<dbReference type="Proteomes" id="UP001589828">
    <property type="component" value="Unassembled WGS sequence"/>
</dbReference>
<dbReference type="EMBL" id="JBHLTS010000079">
    <property type="protein sequence ID" value="MFC0518723.1"/>
    <property type="molecule type" value="Genomic_DNA"/>
</dbReference>
<reference evidence="1 2" key="1">
    <citation type="submission" date="2024-09" db="EMBL/GenBank/DDBJ databases">
        <authorList>
            <person name="Sun Q."/>
            <person name="Mori K."/>
        </authorList>
    </citation>
    <scope>NUCLEOTIDE SEQUENCE [LARGE SCALE GENOMIC DNA]</scope>
    <source>
        <strain evidence="1 2">NCAIM B.02415</strain>
    </source>
</reference>
<comment type="caution">
    <text evidence="1">The sequence shown here is derived from an EMBL/GenBank/DDBJ whole genome shotgun (WGS) entry which is preliminary data.</text>
</comment>
<evidence type="ECO:0000313" key="2">
    <source>
        <dbReference type="Proteomes" id="UP001589828"/>
    </source>
</evidence>
<keyword evidence="2" id="KW-1185">Reference proteome</keyword>
<dbReference type="RefSeq" id="WP_377026432.1">
    <property type="nucleotide sequence ID" value="NZ_JBHLTS010000079.1"/>
</dbReference>
<evidence type="ECO:0008006" key="3">
    <source>
        <dbReference type="Google" id="ProtNLM"/>
    </source>
</evidence>
<evidence type="ECO:0000313" key="1">
    <source>
        <dbReference type="EMBL" id="MFC0518723.1"/>
    </source>
</evidence>
<organism evidence="1 2">
    <name type="scientific">Mucilaginibacter angelicae</name>
    <dbReference type="NCBI Taxonomy" id="869718"/>
    <lineage>
        <taxon>Bacteria</taxon>
        <taxon>Pseudomonadati</taxon>
        <taxon>Bacteroidota</taxon>
        <taxon>Sphingobacteriia</taxon>
        <taxon>Sphingobacteriales</taxon>
        <taxon>Sphingobacteriaceae</taxon>
        <taxon>Mucilaginibacter</taxon>
    </lineage>
</organism>
<gene>
    <name evidence="1" type="ORF">ACFFGT_31200</name>
</gene>
<protein>
    <recommendedName>
        <fullName evidence="3">SRPBCC family protein</fullName>
    </recommendedName>
</protein>